<dbReference type="RefSeq" id="WP_301208749.1">
    <property type="nucleotide sequence ID" value="NZ_JAROCF010000001.1"/>
</dbReference>
<comment type="caution">
    <text evidence="2">The sequence shown here is derived from an EMBL/GenBank/DDBJ whole genome shotgun (WGS) entry which is preliminary data.</text>
</comment>
<feature type="region of interest" description="Disordered" evidence="1">
    <location>
        <begin position="30"/>
        <end position="60"/>
    </location>
</feature>
<keyword evidence="3" id="KW-1185">Reference proteome</keyword>
<sequence length="60" mass="6700">MTAFAAPVRRPFSHRIALRAGRALTTWGARAPRPQHDAERVSTMEAARDHAARTLPQLPR</sequence>
<proteinExistence type="predicted"/>
<protein>
    <submittedName>
        <fullName evidence="2">Uncharacterized protein</fullName>
    </submittedName>
</protein>
<evidence type="ECO:0000313" key="3">
    <source>
        <dbReference type="Proteomes" id="UP001174208"/>
    </source>
</evidence>
<dbReference type="EMBL" id="JAROCF010000001">
    <property type="protein sequence ID" value="MDN4615135.1"/>
    <property type="molecule type" value="Genomic_DNA"/>
</dbReference>
<name>A0ABT8KCE7_9MICO</name>
<organism evidence="2 3">
    <name type="scientific">Leifsonia williamsii</name>
    <dbReference type="NCBI Taxonomy" id="3035919"/>
    <lineage>
        <taxon>Bacteria</taxon>
        <taxon>Bacillati</taxon>
        <taxon>Actinomycetota</taxon>
        <taxon>Actinomycetes</taxon>
        <taxon>Micrococcales</taxon>
        <taxon>Microbacteriaceae</taxon>
        <taxon>Leifsonia</taxon>
    </lineage>
</organism>
<evidence type="ECO:0000313" key="2">
    <source>
        <dbReference type="EMBL" id="MDN4615135.1"/>
    </source>
</evidence>
<evidence type="ECO:0000256" key="1">
    <source>
        <dbReference type="SAM" id="MobiDB-lite"/>
    </source>
</evidence>
<feature type="compositionally biased region" description="Basic and acidic residues" evidence="1">
    <location>
        <begin position="34"/>
        <end position="52"/>
    </location>
</feature>
<dbReference type="Proteomes" id="UP001174208">
    <property type="component" value="Unassembled WGS sequence"/>
</dbReference>
<gene>
    <name evidence="2" type="ORF">P5G50_11820</name>
</gene>
<accession>A0ABT8KCE7</accession>
<reference evidence="2" key="1">
    <citation type="submission" date="2023-06" db="EMBL/GenBank/DDBJ databases">
        <title>MT1 and MT2 Draft Genomes of Novel Species.</title>
        <authorList>
            <person name="Venkateswaran K."/>
        </authorList>
    </citation>
    <scope>NUCLEOTIDE SEQUENCE</scope>
    <source>
        <strain evidence="2">F6_8S_P_1B</strain>
    </source>
</reference>